<dbReference type="GO" id="GO:0000155">
    <property type="term" value="F:phosphorelay sensor kinase activity"/>
    <property type="evidence" value="ECO:0007669"/>
    <property type="project" value="InterPro"/>
</dbReference>
<name>U5T4D6_9GAMM</name>
<dbReference type="GO" id="GO:0016020">
    <property type="term" value="C:membrane"/>
    <property type="evidence" value="ECO:0007669"/>
    <property type="project" value="UniProtKB-SubCell"/>
</dbReference>
<keyword evidence="6 11" id="KW-0812">Transmembrane</keyword>
<dbReference type="Gene3D" id="6.10.340.10">
    <property type="match status" value="1"/>
</dbReference>
<keyword evidence="4" id="KW-0597">Phosphoprotein</keyword>
<dbReference type="EMBL" id="CP005990">
    <property type="protein sequence ID" value="AGY92126.1"/>
    <property type="molecule type" value="Genomic_DNA"/>
</dbReference>
<dbReference type="AlphaFoldDB" id="U5T4D6"/>
<dbReference type="InterPro" id="IPR050428">
    <property type="entry name" value="TCS_sensor_his_kinase"/>
</dbReference>
<dbReference type="Pfam" id="PF00672">
    <property type="entry name" value="HAMP"/>
    <property type="match status" value="1"/>
</dbReference>
<dbReference type="InterPro" id="IPR004358">
    <property type="entry name" value="Sig_transdc_His_kin-like_C"/>
</dbReference>
<dbReference type="Pfam" id="PF00512">
    <property type="entry name" value="HisKA"/>
    <property type="match status" value="1"/>
</dbReference>
<gene>
    <name evidence="14" type="ORF">SPICUR_05765</name>
</gene>
<evidence type="ECO:0000256" key="6">
    <source>
        <dbReference type="ARBA" id="ARBA00022692"/>
    </source>
</evidence>
<reference evidence="14 15" key="1">
    <citation type="journal article" date="2013" name="BMC Genomics">
        <title>Genomes of "Spiribacter", a streamlined, successful halophilic bacterium.</title>
        <authorList>
            <person name="Lopez-Perez M."/>
            <person name="Ghai R."/>
            <person name="Leon M.J."/>
            <person name="Rodriguez-Olmos A."/>
            <person name="Copa-Patino J.L."/>
            <person name="Soliveri J."/>
            <person name="Sanchez-Porro C."/>
            <person name="Ventosa A."/>
            <person name="Rodriguez-Valera F."/>
        </authorList>
    </citation>
    <scope>NUCLEOTIDE SEQUENCE [LARGE SCALE GENOMIC DNA]</scope>
    <source>
        <strain evidence="14 15">UAH-SP71</strain>
    </source>
</reference>
<feature type="domain" description="HAMP" evidence="13">
    <location>
        <begin position="198"/>
        <end position="250"/>
    </location>
</feature>
<dbReference type="Pfam" id="PF02518">
    <property type="entry name" value="HATPase_c"/>
    <property type="match status" value="1"/>
</dbReference>
<evidence type="ECO:0000256" key="8">
    <source>
        <dbReference type="ARBA" id="ARBA00022989"/>
    </source>
</evidence>
<evidence type="ECO:0000256" key="11">
    <source>
        <dbReference type="SAM" id="Phobius"/>
    </source>
</evidence>
<dbReference type="SMART" id="SM00387">
    <property type="entry name" value="HATPase_c"/>
    <property type="match status" value="1"/>
</dbReference>
<dbReference type="eggNOG" id="COG4191">
    <property type="taxonomic scope" value="Bacteria"/>
</dbReference>
<dbReference type="InterPro" id="IPR003660">
    <property type="entry name" value="HAMP_dom"/>
</dbReference>
<keyword evidence="15" id="KW-1185">Reference proteome</keyword>
<evidence type="ECO:0000256" key="10">
    <source>
        <dbReference type="ARBA" id="ARBA00023136"/>
    </source>
</evidence>
<dbReference type="SUPFAM" id="SSF47384">
    <property type="entry name" value="Homodimeric domain of signal transducing histidine kinase"/>
    <property type="match status" value="1"/>
</dbReference>
<dbReference type="InterPro" id="IPR036890">
    <property type="entry name" value="HATPase_C_sf"/>
</dbReference>
<dbReference type="PROSITE" id="PS50885">
    <property type="entry name" value="HAMP"/>
    <property type="match status" value="1"/>
</dbReference>
<evidence type="ECO:0000256" key="7">
    <source>
        <dbReference type="ARBA" id="ARBA00022777"/>
    </source>
</evidence>
<evidence type="ECO:0000256" key="2">
    <source>
        <dbReference type="ARBA" id="ARBA00004370"/>
    </source>
</evidence>
<feature type="transmembrane region" description="Helical" evidence="11">
    <location>
        <begin position="175"/>
        <end position="195"/>
    </location>
</feature>
<comment type="catalytic activity">
    <reaction evidence="1">
        <text>ATP + protein L-histidine = ADP + protein N-phospho-L-histidine.</text>
        <dbReference type="EC" id="2.7.13.3"/>
    </reaction>
</comment>
<proteinExistence type="predicted"/>
<dbReference type="InterPro" id="IPR003594">
    <property type="entry name" value="HATPase_dom"/>
</dbReference>
<accession>U5T4D6</accession>
<dbReference type="RefSeq" id="WP_023366974.1">
    <property type="nucleotide sequence ID" value="NC_022664.1"/>
</dbReference>
<keyword evidence="8 11" id="KW-1133">Transmembrane helix</keyword>
<dbReference type="EC" id="2.7.13.3" evidence="3"/>
<evidence type="ECO:0000256" key="9">
    <source>
        <dbReference type="ARBA" id="ARBA00023012"/>
    </source>
</evidence>
<dbReference type="HOGENOM" id="CLU_000445_89_29_6"/>
<keyword evidence="10 11" id="KW-0472">Membrane</keyword>
<dbReference type="SUPFAM" id="SSF158472">
    <property type="entry name" value="HAMP domain-like"/>
    <property type="match status" value="1"/>
</dbReference>
<evidence type="ECO:0000256" key="5">
    <source>
        <dbReference type="ARBA" id="ARBA00022679"/>
    </source>
</evidence>
<dbReference type="InterPro" id="IPR005467">
    <property type="entry name" value="His_kinase_dom"/>
</dbReference>
<sequence length="497" mass="54207">MLTRPEWPSFSEMRLRTAIIVLIVLPVTLAVGLVGWLGIGWLEREAESRMREDIELIARTLQRPLNRAIRRREPALLQDSLRSAFEFGRVYGAHIYGREGELLAGAGVGERRFSTERAEAFNTLEPRSEGYAALGEDPTYAYFLPLTTQGGRIAAILQITRQPDSLRHMLGRIRVTGTAALAGLALLLSLIVIVGHRRAIGSPLNTLARGMDQVADGQLDYRINPTGPRETRELGEGFNTMLDRIERAADEIAERRSTQADLQADLQASRKLAAVGELSAGVAHQLGTPLSVLDGRAQGLLRRDDLDPRTRQTLEDMRTEVTRISQTVRQLMDFARSRPLQRRNTQLSRVIASAVDRIREDPAAAGVTIEQNGALDEAEEPVLAIDGPRIEEALCNLLGNAVQATPHGTIRVGLHIDADACHIRVEDDGPGIPEAERARLFEPFHTTKPVGSGTGLGLAVAHGVARSHGGGLTLSAGDPPGACFVMRLPRRETEAPV</sequence>
<evidence type="ECO:0000256" key="3">
    <source>
        <dbReference type="ARBA" id="ARBA00012438"/>
    </source>
</evidence>
<dbReference type="STRING" id="1335757.SPICUR_05765"/>
<dbReference type="PANTHER" id="PTHR45436">
    <property type="entry name" value="SENSOR HISTIDINE KINASE YKOH"/>
    <property type="match status" value="1"/>
</dbReference>
<dbReference type="KEGG" id="spiu:SPICUR_05765"/>
<feature type="transmembrane region" description="Helical" evidence="11">
    <location>
        <begin position="20"/>
        <end position="42"/>
    </location>
</feature>
<evidence type="ECO:0000259" key="12">
    <source>
        <dbReference type="PROSITE" id="PS50109"/>
    </source>
</evidence>
<dbReference type="InterPro" id="IPR036097">
    <property type="entry name" value="HisK_dim/P_sf"/>
</dbReference>
<evidence type="ECO:0000313" key="15">
    <source>
        <dbReference type="Proteomes" id="UP000017640"/>
    </source>
</evidence>
<dbReference type="InterPro" id="IPR003661">
    <property type="entry name" value="HisK_dim/P_dom"/>
</dbReference>
<keyword evidence="5" id="KW-0808">Transferase</keyword>
<evidence type="ECO:0000313" key="14">
    <source>
        <dbReference type="EMBL" id="AGY92126.1"/>
    </source>
</evidence>
<dbReference type="PANTHER" id="PTHR45436:SF5">
    <property type="entry name" value="SENSOR HISTIDINE KINASE TRCS"/>
    <property type="match status" value="1"/>
</dbReference>
<evidence type="ECO:0000256" key="4">
    <source>
        <dbReference type="ARBA" id="ARBA00022553"/>
    </source>
</evidence>
<dbReference type="CDD" id="cd00075">
    <property type="entry name" value="HATPase"/>
    <property type="match status" value="1"/>
</dbReference>
<feature type="domain" description="Histidine kinase" evidence="12">
    <location>
        <begin position="281"/>
        <end position="492"/>
    </location>
</feature>
<dbReference type="PRINTS" id="PR00344">
    <property type="entry name" value="BCTRLSENSOR"/>
</dbReference>
<dbReference type="Gene3D" id="3.30.565.10">
    <property type="entry name" value="Histidine kinase-like ATPase, C-terminal domain"/>
    <property type="match status" value="1"/>
</dbReference>
<comment type="subcellular location">
    <subcellularLocation>
        <location evidence="2">Membrane</location>
    </subcellularLocation>
</comment>
<keyword evidence="9" id="KW-0902">Two-component regulatory system</keyword>
<dbReference type="CDD" id="cd00082">
    <property type="entry name" value="HisKA"/>
    <property type="match status" value="1"/>
</dbReference>
<dbReference type="SMART" id="SM00388">
    <property type="entry name" value="HisKA"/>
    <property type="match status" value="1"/>
</dbReference>
<protein>
    <recommendedName>
        <fullName evidence="3">histidine kinase</fullName>
        <ecNumber evidence="3">2.7.13.3</ecNumber>
    </recommendedName>
</protein>
<evidence type="ECO:0000256" key="1">
    <source>
        <dbReference type="ARBA" id="ARBA00000085"/>
    </source>
</evidence>
<evidence type="ECO:0000259" key="13">
    <source>
        <dbReference type="PROSITE" id="PS50885"/>
    </source>
</evidence>
<dbReference type="Proteomes" id="UP000017640">
    <property type="component" value="Chromosome"/>
</dbReference>
<dbReference type="SMART" id="SM00304">
    <property type="entry name" value="HAMP"/>
    <property type="match status" value="1"/>
</dbReference>
<dbReference type="CDD" id="cd06225">
    <property type="entry name" value="HAMP"/>
    <property type="match status" value="1"/>
</dbReference>
<organism evidence="14 15">
    <name type="scientific">Spiribacter curvatus</name>
    <dbReference type="NCBI Taxonomy" id="1335757"/>
    <lineage>
        <taxon>Bacteria</taxon>
        <taxon>Pseudomonadati</taxon>
        <taxon>Pseudomonadota</taxon>
        <taxon>Gammaproteobacteria</taxon>
        <taxon>Chromatiales</taxon>
        <taxon>Ectothiorhodospiraceae</taxon>
        <taxon>Spiribacter</taxon>
    </lineage>
</organism>
<dbReference type="Gene3D" id="1.10.287.130">
    <property type="match status" value="1"/>
</dbReference>
<keyword evidence="7" id="KW-0418">Kinase</keyword>
<dbReference type="PROSITE" id="PS50109">
    <property type="entry name" value="HIS_KIN"/>
    <property type="match status" value="1"/>
</dbReference>
<dbReference type="SUPFAM" id="SSF55874">
    <property type="entry name" value="ATPase domain of HSP90 chaperone/DNA topoisomerase II/histidine kinase"/>
    <property type="match status" value="1"/>
</dbReference>